<evidence type="ECO:0008006" key="3">
    <source>
        <dbReference type="Google" id="ProtNLM"/>
    </source>
</evidence>
<dbReference type="RefSeq" id="WP_157785069.1">
    <property type="nucleotide sequence ID" value="NZ_JBGBYD010000002.1"/>
</dbReference>
<dbReference type="Proteomes" id="UP001565474">
    <property type="component" value="Unassembled WGS sequence"/>
</dbReference>
<evidence type="ECO:0000313" key="2">
    <source>
        <dbReference type="Proteomes" id="UP001565474"/>
    </source>
</evidence>
<comment type="caution">
    <text evidence="1">The sequence shown here is derived from an EMBL/GenBank/DDBJ whole genome shotgun (WGS) entry which is preliminary data.</text>
</comment>
<reference evidence="1 2" key="1">
    <citation type="submission" date="2024-07" db="EMBL/GenBank/DDBJ databases">
        <title>Genomic Encyclopedia of Type Strains, Phase V (KMG-V): Genome sequencing to study the core and pangenomes of soil and plant-associated prokaryotes.</title>
        <authorList>
            <person name="Whitman W."/>
        </authorList>
    </citation>
    <scope>NUCLEOTIDE SEQUENCE [LARGE SCALE GENOMIC DNA]</scope>
    <source>
        <strain evidence="1 2">USDA 222</strain>
    </source>
</reference>
<protein>
    <recommendedName>
        <fullName evidence="3">Nucleotidyltransferase domain-containing protein</fullName>
    </recommendedName>
</protein>
<keyword evidence="2" id="KW-1185">Reference proteome</keyword>
<accession>A0ABV4GUF5</accession>
<organism evidence="1 2">
    <name type="scientific">Bradyrhizobium yuanmingense</name>
    <dbReference type="NCBI Taxonomy" id="108015"/>
    <lineage>
        <taxon>Bacteria</taxon>
        <taxon>Pseudomonadati</taxon>
        <taxon>Pseudomonadota</taxon>
        <taxon>Alphaproteobacteria</taxon>
        <taxon>Hyphomicrobiales</taxon>
        <taxon>Nitrobacteraceae</taxon>
        <taxon>Bradyrhizobium</taxon>
    </lineage>
</organism>
<proteinExistence type="predicted"/>
<name>A0ABV4GUF5_9BRAD</name>
<gene>
    <name evidence="1" type="ORF">ABH992_007991</name>
</gene>
<dbReference type="EMBL" id="JBGBZN010000002">
    <property type="protein sequence ID" value="MEY9475592.1"/>
    <property type="molecule type" value="Genomic_DNA"/>
</dbReference>
<sequence length="95" mass="10486">MNYDELTSAVRDLAIRTNTAAGDARWYLFGSAQRSISDALDIDVLVVCRADGVADAIRRAVDVDQFTRPLHLSILTCAEEAEVRFVEKQGCIQVV</sequence>
<evidence type="ECO:0000313" key="1">
    <source>
        <dbReference type="EMBL" id="MEY9475592.1"/>
    </source>
</evidence>